<dbReference type="AlphaFoldDB" id="A0A5J4NVQ2"/>
<evidence type="ECO:0000313" key="3">
    <source>
        <dbReference type="Proteomes" id="UP000324629"/>
    </source>
</evidence>
<dbReference type="CDD" id="cd01647">
    <property type="entry name" value="RT_LTR"/>
    <property type="match status" value="1"/>
</dbReference>
<organism evidence="2 3">
    <name type="scientific">Paragonimus westermani</name>
    <dbReference type="NCBI Taxonomy" id="34504"/>
    <lineage>
        <taxon>Eukaryota</taxon>
        <taxon>Metazoa</taxon>
        <taxon>Spiralia</taxon>
        <taxon>Lophotrochozoa</taxon>
        <taxon>Platyhelminthes</taxon>
        <taxon>Trematoda</taxon>
        <taxon>Digenea</taxon>
        <taxon>Plagiorchiida</taxon>
        <taxon>Troglotremata</taxon>
        <taxon>Troglotrematidae</taxon>
        <taxon>Paragonimus</taxon>
    </lineage>
</organism>
<dbReference type="FunFam" id="3.30.70.270:FF:000020">
    <property type="entry name" value="Transposon Tf2-6 polyprotein-like Protein"/>
    <property type="match status" value="1"/>
</dbReference>
<gene>
    <name evidence="2" type="ORF">DEA37_0004833</name>
</gene>
<dbReference type="EMBL" id="QNGE01000688">
    <property type="protein sequence ID" value="KAA3679599.1"/>
    <property type="molecule type" value="Genomic_DNA"/>
</dbReference>
<comment type="caution">
    <text evidence="2">The sequence shown here is derived from an EMBL/GenBank/DDBJ whole genome shotgun (WGS) entry which is preliminary data.</text>
</comment>
<evidence type="ECO:0000313" key="2">
    <source>
        <dbReference type="EMBL" id="KAA3679599.1"/>
    </source>
</evidence>
<dbReference type="Proteomes" id="UP000324629">
    <property type="component" value="Unassembled WGS sequence"/>
</dbReference>
<dbReference type="FunFam" id="3.30.70.270:FF:000003">
    <property type="entry name" value="Transposon Ty3-G Gag-Pol polyprotein"/>
    <property type="match status" value="1"/>
</dbReference>
<reference evidence="2 3" key="1">
    <citation type="journal article" date="2019" name="Gigascience">
        <title>Whole-genome sequence of the oriental lung fluke Paragonimus westermani.</title>
        <authorList>
            <person name="Oey H."/>
            <person name="Zakrzewski M."/>
            <person name="Narain K."/>
            <person name="Devi K.R."/>
            <person name="Agatsuma T."/>
            <person name="Nawaratna S."/>
            <person name="Gobert G.N."/>
            <person name="Jones M.K."/>
            <person name="Ragan M.A."/>
            <person name="McManus D.P."/>
            <person name="Krause L."/>
        </authorList>
    </citation>
    <scope>NUCLEOTIDE SEQUENCE [LARGE SCALE GENOMIC DNA]</scope>
    <source>
        <strain evidence="2 3">IND2009</strain>
    </source>
</reference>
<dbReference type="InterPro" id="IPR043128">
    <property type="entry name" value="Rev_trsase/Diguanyl_cyclase"/>
</dbReference>
<protein>
    <recommendedName>
        <fullName evidence="1">Reverse transcriptase domain-containing protein</fullName>
    </recommendedName>
</protein>
<dbReference type="PANTHER" id="PTHR37984:SF5">
    <property type="entry name" value="PROTEIN NYNRIN-LIKE"/>
    <property type="match status" value="1"/>
</dbReference>
<name>A0A5J4NVQ2_9TREM</name>
<dbReference type="InterPro" id="IPR050951">
    <property type="entry name" value="Retrovirus_Pol_polyprotein"/>
</dbReference>
<accession>A0A5J4NVQ2</accession>
<dbReference type="PROSITE" id="PS50878">
    <property type="entry name" value="RT_POL"/>
    <property type="match status" value="1"/>
</dbReference>
<proteinExistence type="predicted"/>
<dbReference type="SUPFAM" id="SSF56672">
    <property type="entry name" value="DNA/RNA polymerases"/>
    <property type="match status" value="1"/>
</dbReference>
<dbReference type="PANTHER" id="PTHR37984">
    <property type="entry name" value="PROTEIN CBG26694"/>
    <property type="match status" value="1"/>
</dbReference>
<evidence type="ECO:0000259" key="1">
    <source>
        <dbReference type="PROSITE" id="PS50878"/>
    </source>
</evidence>
<feature type="domain" description="Reverse transcriptase" evidence="1">
    <location>
        <begin position="1"/>
        <end position="198"/>
    </location>
</feature>
<keyword evidence="3" id="KW-1185">Reference proteome</keyword>
<dbReference type="Gene3D" id="3.30.70.270">
    <property type="match status" value="2"/>
</dbReference>
<dbReference type="InterPro" id="IPR043502">
    <property type="entry name" value="DNA/RNA_pol_sf"/>
</dbReference>
<dbReference type="Pfam" id="PF00078">
    <property type="entry name" value="RVT_1"/>
    <property type="match status" value="1"/>
</dbReference>
<sequence length="293" mass="33353">MLASLLRSFPDVFPYGSEEPERNGLVQHEIDTGDHHPLRQLARRTPVHYQSQLNTMVQDMLNKVIRPSTSPYASPSYWLKTRTGDYASGYWQVEVRPADRQKKVFIISSGLYEFETMPFGLANAPAISQRLMQAVLQDLVSSQCLIYLDDIIVHAPTIDEHNSRLKNVFERLRMAGLKLKLKECVLLKQEVSLLGHLIIPTVVKTGGTKLKQIVDWPVPRLVSEARSFMKLAWYYREFVSHFAEIAFPLHQLTEKGKKFVWSAECYAAFNTLKDMLSSPLILGFPDFSPSAGP</sequence>
<dbReference type="InterPro" id="IPR000477">
    <property type="entry name" value="RT_dom"/>
</dbReference>